<reference evidence="2" key="3">
    <citation type="submission" date="2025-09" db="UniProtKB">
        <authorList>
            <consortium name="Ensembl"/>
        </authorList>
    </citation>
    <scope>IDENTIFICATION</scope>
</reference>
<protein>
    <submittedName>
        <fullName evidence="2">Heat shock protein, alpha-crystallin-related, b11</fullName>
    </submittedName>
</protein>
<evidence type="ECO:0000313" key="3">
    <source>
        <dbReference type="Proteomes" id="UP000265120"/>
    </source>
</evidence>
<name>A0A3P8WGU0_CYNSE</name>
<dbReference type="InterPro" id="IPR033558">
    <property type="entry name" value="IFT25"/>
</dbReference>
<dbReference type="GO" id="GO:0042073">
    <property type="term" value="P:intraciliary transport"/>
    <property type="evidence" value="ECO:0007669"/>
    <property type="project" value="InterPro"/>
</dbReference>
<dbReference type="STRING" id="244447.ENSCSEP00000023840"/>
<reference evidence="2 3" key="1">
    <citation type="journal article" date="2014" name="Nat. Genet.">
        <title>Whole-genome sequence of a flatfish provides insights into ZW sex chromosome evolution and adaptation to a benthic lifestyle.</title>
        <authorList>
            <person name="Chen S."/>
            <person name="Zhang G."/>
            <person name="Shao C."/>
            <person name="Huang Q."/>
            <person name="Liu G."/>
            <person name="Zhang P."/>
            <person name="Song W."/>
            <person name="An N."/>
            <person name="Chalopin D."/>
            <person name="Volff J.N."/>
            <person name="Hong Y."/>
            <person name="Li Q."/>
            <person name="Sha Z."/>
            <person name="Zhou H."/>
            <person name="Xie M."/>
            <person name="Yu Q."/>
            <person name="Liu Y."/>
            <person name="Xiang H."/>
            <person name="Wang N."/>
            <person name="Wu K."/>
            <person name="Yang C."/>
            <person name="Zhou Q."/>
            <person name="Liao X."/>
            <person name="Yang L."/>
            <person name="Hu Q."/>
            <person name="Zhang J."/>
            <person name="Meng L."/>
            <person name="Jin L."/>
            <person name="Tian Y."/>
            <person name="Lian J."/>
            <person name="Yang J."/>
            <person name="Miao G."/>
            <person name="Liu S."/>
            <person name="Liang Z."/>
            <person name="Yan F."/>
            <person name="Li Y."/>
            <person name="Sun B."/>
            <person name="Zhang H."/>
            <person name="Zhang J."/>
            <person name="Zhu Y."/>
            <person name="Du M."/>
            <person name="Zhao Y."/>
            <person name="Schartl M."/>
            <person name="Tang Q."/>
            <person name="Wang J."/>
        </authorList>
    </citation>
    <scope>NUCLEOTIDE SEQUENCE</scope>
</reference>
<keyword evidence="3" id="KW-1185">Reference proteome</keyword>
<dbReference type="Ensembl" id="ENSCSET00000024159.1">
    <property type="protein sequence ID" value="ENSCSEP00000023840.1"/>
    <property type="gene ID" value="ENSCSEG00000015207.1"/>
</dbReference>
<dbReference type="SUPFAM" id="SSF49785">
    <property type="entry name" value="Galactose-binding domain-like"/>
    <property type="match status" value="1"/>
</dbReference>
<accession>A0A3P8WGU0</accession>
<keyword evidence="1" id="KW-1133">Transmembrane helix</keyword>
<reference evidence="2" key="2">
    <citation type="submission" date="2025-08" db="UniProtKB">
        <authorList>
            <consortium name="Ensembl"/>
        </authorList>
    </citation>
    <scope>IDENTIFICATION</scope>
</reference>
<dbReference type="GO" id="GO:0005813">
    <property type="term" value="C:centrosome"/>
    <property type="evidence" value="ECO:0007669"/>
    <property type="project" value="TreeGrafter"/>
</dbReference>
<dbReference type="InterPro" id="IPR008979">
    <property type="entry name" value="Galactose-bd-like_sf"/>
</dbReference>
<dbReference type="PANTHER" id="PTHR33906:SF1">
    <property type="entry name" value="INTRAFLAGELLAR TRANSPORT PROTEIN 25 HOMOLOG"/>
    <property type="match status" value="1"/>
</dbReference>
<evidence type="ECO:0000313" key="2">
    <source>
        <dbReference type="Ensembl" id="ENSCSEP00000023840.1"/>
    </source>
</evidence>
<dbReference type="InParanoid" id="A0A3P8WGU0"/>
<evidence type="ECO:0000256" key="1">
    <source>
        <dbReference type="SAM" id="Phobius"/>
    </source>
</evidence>
<keyword evidence="1" id="KW-0812">Transmembrane</keyword>
<feature type="transmembrane region" description="Helical" evidence="1">
    <location>
        <begin position="97"/>
        <end position="119"/>
    </location>
</feature>
<dbReference type="GO" id="GO:0030992">
    <property type="term" value="C:intraciliary transport particle B"/>
    <property type="evidence" value="ECO:0007669"/>
    <property type="project" value="InterPro"/>
</dbReference>
<dbReference type="Proteomes" id="UP000265120">
    <property type="component" value="Chromosome Z"/>
</dbReference>
<dbReference type="PANTHER" id="PTHR33906">
    <property type="entry name" value="INTRAFLAGELLAR TRANSPORT PROTEIN 25 HOMOLOG"/>
    <property type="match status" value="1"/>
</dbReference>
<keyword evidence="1" id="KW-0472">Membrane</keyword>
<feature type="transmembrane region" description="Helical" evidence="1">
    <location>
        <begin position="131"/>
        <end position="150"/>
    </location>
</feature>
<dbReference type="Gene3D" id="2.60.120.260">
    <property type="entry name" value="Galactose-binding domain-like"/>
    <property type="match status" value="1"/>
</dbReference>
<sequence>MSDISLSSLGAKVVVAASSDENHPPENIIDGNTNTFWMSTGMFPQEFIIRFAEPTMVSVVTVDSYNVKHLKIEKNTTQSASQFEFGTEKGEQTHSSFFLSSFDLSFFPFFLPSFLPSFFLPSLLPSFFPSFRPSFFSSFFFLSILFFSLFRPSSLLFFPFEFSPFVIVLSYLLFIPSNSEITGSPLLLLTEFENTEGHLQSNALSVSQNFNEAIPNTTSYQIIRYSNCSLWLCFFLLAQRK</sequence>
<dbReference type="AlphaFoldDB" id="A0A3P8WGU0"/>
<proteinExistence type="predicted"/>
<organism evidence="2 3">
    <name type="scientific">Cynoglossus semilaevis</name>
    <name type="common">Tongue sole</name>
    <dbReference type="NCBI Taxonomy" id="244447"/>
    <lineage>
        <taxon>Eukaryota</taxon>
        <taxon>Metazoa</taxon>
        <taxon>Chordata</taxon>
        <taxon>Craniata</taxon>
        <taxon>Vertebrata</taxon>
        <taxon>Euteleostomi</taxon>
        <taxon>Actinopterygii</taxon>
        <taxon>Neopterygii</taxon>
        <taxon>Teleostei</taxon>
        <taxon>Neoteleostei</taxon>
        <taxon>Acanthomorphata</taxon>
        <taxon>Carangaria</taxon>
        <taxon>Pleuronectiformes</taxon>
        <taxon>Pleuronectoidei</taxon>
        <taxon>Cynoglossidae</taxon>
        <taxon>Cynoglossinae</taxon>
        <taxon>Cynoglossus</taxon>
    </lineage>
</organism>
<dbReference type="GeneTree" id="ENSGT00940000166675"/>
<dbReference type="GO" id="GO:0005929">
    <property type="term" value="C:cilium"/>
    <property type="evidence" value="ECO:0007669"/>
    <property type="project" value="TreeGrafter"/>
</dbReference>